<evidence type="ECO:0000259" key="1">
    <source>
        <dbReference type="Pfam" id="PF14452"/>
    </source>
</evidence>
<keyword evidence="3" id="KW-1185">Reference proteome</keyword>
<dbReference type="RefSeq" id="WP_119758173.1">
    <property type="nucleotide sequence ID" value="NZ_CP032382.1"/>
</dbReference>
<organism evidence="2 3">
    <name type="scientific">Chryseolinea soli</name>
    <dbReference type="NCBI Taxonomy" id="2321403"/>
    <lineage>
        <taxon>Bacteria</taxon>
        <taxon>Pseudomonadati</taxon>
        <taxon>Bacteroidota</taxon>
        <taxon>Cytophagia</taxon>
        <taxon>Cytophagales</taxon>
        <taxon>Fulvivirgaceae</taxon>
        <taxon>Chryseolinea</taxon>
    </lineage>
</organism>
<dbReference type="AlphaFoldDB" id="A0A385SYS6"/>
<dbReference type="EMBL" id="CP032382">
    <property type="protein sequence ID" value="AYB34920.1"/>
    <property type="molecule type" value="Genomic_DNA"/>
</dbReference>
<feature type="domain" description="Multi-ubiquitin" evidence="1">
    <location>
        <begin position="86"/>
        <end position="153"/>
    </location>
</feature>
<dbReference type="Pfam" id="PF14462">
    <property type="entry name" value="Prok-E2_E"/>
    <property type="match status" value="1"/>
</dbReference>
<name>A0A385SYS6_9BACT</name>
<evidence type="ECO:0000313" key="2">
    <source>
        <dbReference type="EMBL" id="AYB34920.1"/>
    </source>
</evidence>
<dbReference type="KEGG" id="chk:D4L85_31990"/>
<accession>A0A385SYS6</accession>
<dbReference type="Proteomes" id="UP000266183">
    <property type="component" value="Chromosome"/>
</dbReference>
<dbReference type="Pfam" id="PF14452">
    <property type="entry name" value="Multi_ubiq"/>
    <property type="match status" value="2"/>
</dbReference>
<evidence type="ECO:0000313" key="3">
    <source>
        <dbReference type="Proteomes" id="UP000266183"/>
    </source>
</evidence>
<protein>
    <recommendedName>
        <fullName evidence="1">Multi-ubiquitin domain-containing protein</fullName>
    </recommendedName>
</protein>
<proteinExistence type="predicted"/>
<dbReference type="OrthoDB" id="7445930at2"/>
<reference evidence="3" key="1">
    <citation type="submission" date="2018-09" db="EMBL/GenBank/DDBJ databases">
        <title>Chryseolinea sp. KIS68-18 isolated from soil.</title>
        <authorList>
            <person name="Weon H.-Y."/>
            <person name="Kwon S.-W."/>
            <person name="Lee S.A."/>
        </authorList>
    </citation>
    <scope>NUCLEOTIDE SEQUENCE [LARGE SCALE GENOMIC DNA]</scope>
    <source>
        <strain evidence="3">KIS68-18</strain>
    </source>
</reference>
<dbReference type="InterPro" id="IPR027802">
    <property type="entry name" value="Multi-ubiquitin_dom"/>
</dbReference>
<dbReference type="InterPro" id="IPR025701">
    <property type="entry name" value="UBQ-conjugat_E2_E"/>
</dbReference>
<sequence>MTNINKDYKVQIDREVYTVQERCLTGAQLLKLAGKEPVDQFLLFQKLKGGKVDKVEYDQTVCLDDPGIERFTTQKKSHQDGSAVKYKIQVDRDTIDAPSRCMTGAQILELVGKQPYTDFQLYQKLKSNKVVKVEYEETVCFDDPGIERFTTQKKSHQDGEARKRDFDLLEDDSTALDAHQQVWDSVKDTNLNYVILRGVKLPDGYNVEFADVAIRIDGGYPRTQLDMAFFHPALNRTDGRPIAALTPLSIEGKTYQQWSRHRTEDNPWREGIDCLVTHLGFAMQWLEDEFKKTPRGVSA</sequence>
<gene>
    <name evidence="2" type="ORF">D4L85_31990</name>
</gene>
<feature type="domain" description="Multi-ubiquitin" evidence="1">
    <location>
        <begin position="8"/>
        <end position="75"/>
    </location>
</feature>